<feature type="coiled-coil region" evidence="1">
    <location>
        <begin position="7"/>
        <end position="74"/>
    </location>
</feature>
<gene>
    <name evidence="2" type="ORF">C7391_0380</name>
</gene>
<evidence type="ECO:0000313" key="2">
    <source>
        <dbReference type="EMBL" id="TDQ71273.1"/>
    </source>
</evidence>
<dbReference type="Proteomes" id="UP000294855">
    <property type="component" value="Unassembled WGS sequence"/>
</dbReference>
<name>A0A484F739_9EURY</name>
<protein>
    <submittedName>
        <fullName evidence="2">Uncharacterized protein</fullName>
    </submittedName>
</protein>
<proteinExistence type="predicted"/>
<keyword evidence="1" id="KW-0175">Coiled coil</keyword>
<keyword evidence="3" id="KW-1185">Reference proteome</keyword>
<dbReference type="EMBL" id="SNYS01000005">
    <property type="protein sequence ID" value="TDQ71273.1"/>
    <property type="molecule type" value="Genomic_DNA"/>
</dbReference>
<dbReference type="AlphaFoldDB" id="A0A484F739"/>
<comment type="caution">
    <text evidence="2">The sequence shown here is derived from an EMBL/GenBank/DDBJ whole genome shotgun (WGS) entry which is preliminary data.</text>
</comment>
<sequence length="157" mass="17528">MVTDADFKRLEELIRQMNNRLDAIDERLRTLSAKSISAPIASAASGGADESTEINRLKSRELQLQSELDSVKKLTDNSYTKEDVTEYFGAVINDFNEKTKTEDKDVDYIISNMEVDLKTQIYKDKELRMSGADISKTGGDGISSVKISIKAVPKQTK</sequence>
<evidence type="ECO:0000313" key="3">
    <source>
        <dbReference type="Proteomes" id="UP000294855"/>
    </source>
</evidence>
<evidence type="ECO:0000256" key="1">
    <source>
        <dbReference type="SAM" id="Coils"/>
    </source>
</evidence>
<organism evidence="2 3">
    <name type="scientific">Methanimicrococcus blatticola</name>
    <dbReference type="NCBI Taxonomy" id="91560"/>
    <lineage>
        <taxon>Archaea</taxon>
        <taxon>Methanobacteriati</taxon>
        <taxon>Methanobacteriota</taxon>
        <taxon>Stenosarchaea group</taxon>
        <taxon>Methanomicrobia</taxon>
        <taxon>Methanosarcinales</taxon>
        <taxon>Methanosarcinaceae</taxon>
        <taxon>Methanimicrococcus</taxon>
    </lineage>
</organism>
<accession>A0A484F739</accession>
<dbReference type="RefSeq" id="WP_133516840.1">
    <property type="nucleotide sequence ID" value="NZ_JAHDUW010000001.1"/>
</dbReference>
<reference evidence="2 3" key="1">
    <citation type="submission" date="2019-03" db="EMBL/GenBank/DDBJ databases">
        <title>Genomic Encyclopedia of Type Strains, Phase IV (KMG-IV): sequencing the most valuable type-strain genomes for metagenomic binning, comparative biology and taxonomic classification.</title>
        <authorList>
            <person name="Goeker M."/>
        </authorList>
    </citation>
    <scope>NUCLEOTIDE SEQUENCE [LARGE SCALE GENOMIC DNA]</scope>
    <source>
        <strain evidence="2 3">DSM 13328</strain>
    </source>
</reference>